<evidence type="ECO:0000256" key="2">
    <source>
        <dbReference type="SAM" id="MobiDB-lite"/>
    </source>
</evidence>
<dbReference type="PANTHER" id="PTHR43156:SF2">
    <property type="entry name" value="STAGE II SPORULATION PROTEIN E"/>
    <property type="match status" value="1"/>
</dbReference>
<sequence length="418" mass="43594">MVASVGPGMKTDGSRTGDTSTSAEKLRRLQAVTDAALSRLGVEDLLDELLERTRDLLSADAAAVLLLDQTGTELIATAASGLEQEVRQAIRLPLGQGFAGRVAAEGRPIAVENVGSSGIVSPIAVANRLVSVLGVPMMSGGKVIGVLHIGTRARRRFGADDIELLELVADRASLATQARLSRLDRAATVALQRSLLPDRPHTVPGLEVAARYVPGAEVGVGGDWYDLFALPSGHIGIVIGDVAGSGLRAAVVMGRIRSALRAYALETDDPADVLTRLDRKVQLFEPDAMATAVYAVLEPATGALTMSSAGHLPPIVVDPGGPARPLALPADMPLGAYRRAPRRVTRLVLPPESGLFLYTDGLVEQRERPLSAGIAVLAEALAPTSADAMCASAMARMLDERVATDDVAVLAVRRTAGG</sequence>
<dbReference type="InterPro" id="IPR001932">
    <property type="entry name" value="PPM-type_phosphatase-like_dom"/>
</dbReference>
<dbReference type="Pfam" id="PF13185">
    <property type="entry name" value="GAF_2"/>
    <property type="match status" value="1"/>
</dbReference>
<dbReference type="Pfam" id="PF07228">
    <property type="entry name" value="SpoIIE"/>
    <property type="match status" value="1"/>
</dbReference>
<feature type="region of interest" description="Disordered" evidence="2">
    <location>
        <begin position="1"/>
        <end position="23"/>
    </location>
</feature>
<evidence type="ECO:0000256" key="1">
    <source>
        <dbReference type="ARBA" id="ARBA00022801"/>
    </source>
</evidence>
<evidence type="ECO:0000313" key="5">
    <source>
        <dbReference type="EMBL" id="GIJ73650.1"/>
    </source>
</evidence>
<protein>
    <submittedName>
        <fullName evidence="5">Cyclic diguanylate phosphodiesterase</fullName>
    </submittedName>
</protein>
<dbReference type="AlphaFoldDB" id="A0A8J4A4C8"/>
<name>A0A8J4A4C8_9ACTN</name>
<evidence type="ECO:0000259" key="4">
    <source>
        <dbReference type="SMART" id="SM00331"/>
    </source>
</evidence>
<gene>
    <name evidence="5" type="ORF">Voc01_085670</name>
</gene>
<feature type="domain" description="PPM-type phosphatase" evidence="4">
    <location>
        <begin position="203"/>
        <end position="414"/>
    </location>
</feature>
<dbReference type="GO" id="GO:0016791">
    <property type="term" value="F:phosphatase activity"/>
    <property type="evidence" value="ECO:0007669"/>
    <property type="project" value="TreeGrafter"/>
</dbReference>
<dbReference type="SMART" id="SM00065">
    <property type="entry name" value="GAF"/>
    <property type="match status" value="1"/>
</dbReference>
<dbReference type="InterPro" id="IPR029016">
    <property type="entry name" value="GAF-like_dom_sf"/>
</dbReference>
<accession>A0A8J4A4C8</accession>
<dbReference type="Gene3D" id="3.60.40.10">
    <property type="entry name" value="PPM-type phosphatase domain"/>
    <property type="match status" value="1"/>
</dbReference>
<proteinExistence type="predicted"/>
<dbReference type="Gene3D" id="3.30.450.40">
    <property type="match status" value="1"/>
</dbReference>
<evidence type="ECO:0000313" key="6">
    <source>
        <dbReference type="Proteomes" id="UP000635606"/>
    </source>
</evidence>
<dbReference type="InterPro" id="IPR052016">
    <property type="entry name" value="Bact_Sigma-Reg"/>
</dbReference>
<evidence type="ECO:0000259" key="3">
    <source>
        <dbReference type="SMART" id="SM00065"/>
    </source>
</evidence>
<dbReference type="SUPFAM" id="SSF81606">
    <property type="entry name" value="PP2C-like"/>
    <property type="match status" value="1"/>
</dbReference>
<dbReference type="PANTHER" id="PTHR43156">
    <property type="entry name" value="STAGE II SPORULATION PROTEIN E-RELATED"/>
    <property type="match status" value="1"/>
</dbReference>
<dbReference type="SMART" id="SM00331">
    <property type="entry name" value="PP2C_SIG"/>
    <property type="match status" value="1"/>
</dbReference>
<keyword evidence="1" id="KW-0378">Hydrolase</keyword>
<comment type="caution">
    <text evidence="5">The sequence shown here is derived from an EMBL/GenBank/DDBJ whole genome shotgun (WGS) entry which is preliminary data.</text>
</comment>
<feature type="domain" description="GAF" evidence="3">
    <location>
        <begin position="41"/>
        <end position="185"/>
    </location>
</feature>
<reference evidence="5" key="1">
    <citation type="submission" date="2021-01" db="EMBL/GenBank/DDBJ databases">
        <title>Whole genome shotgun sequence of Virgisporangium ochraceum NBRC 16418.</title>
        <authorList>
            <person name="Komaki H."/>
            <person name="Tamura T."/>
        </authorList>
    </citation>
    <scope>NUCLEOTIDE SEQUENCE</scope>
    <source>
        <strain evidence="5">NBRC 16418</strain>
    </source>
</reference>
<dbReference type="EMBL" id="BOPH01000121">
    <property type="protein sequence ID" value="GIJ73650.1"/>
    <property type="molecule type" value="Genomic_DNA"/>
</dbReference>
<dbReference type="InterPro" id="IPR036457">
    <property type="entry name" value="PPM-type-like_dom_sf"/>
</dbReference>
<dbReference type="InterPro" id="IPR003018">
    <property type="entry name" value="GAF"/>
</dbReference>
<keyword evidence="6" id="KW-1185">Reference proteome</keyword>
<dbReference type="SUPFAM" id="SSF55781">
    <property type="entry name" value="GAF domain-like"/>
    <property type="match status" value="1"/>
</dbReference>
<dbReference type="Proteomes" id="UP000635606">
    <property type="component" value="Unassembled WGS sequence"/>
</dbReference>
<organism evidence="5 6">
    <name type="scientific">Virgisporangium ochraceum</name>
    <dbReference type="NCBI Taxonomy" id="65505"/>
    <lineage>
        <taxon>Bacteria</taxon>
        <taxon>Bacillati</taxon>
        <taxon>Actinomycetota</taxon>
        <taxon>Actinomycetes</taxon>
        <taxon>Micromonosporales</taxon>
        <taxon>Micromonosporaceae</taxon>
        <taxon>Virgisporangium</taxon>
    </lineage>
</organism>